<dbReference type="InterPro" id="IPR013154">
    <property type="entry name" value="ADH-like_N"/>
</dbReference>
<feature type="domain" description="Enoyl reductase (ER)" evidence="1">
    <location>
        <begin position="10"/>
        <end position="344"/>
    </location>
</feature>
<dbReference type="PANTHER" id="PTHR11695:SF648">
    <property type="entry name" value="ZINC-BINDING OXIDOREDUCTASE"/>
    <property type="match status" value="1"/>
</dbReference>
<accession>A0AAD5SPD0</accession>
<evidence type="ECO:0000313" key="2">
    <source>
        <dbReference type="EMBL" id="KAJ3086836.1"/>
    </source>
</evidence>
<sequence>MKAIVIKSYGGPEVLEETDVPAPTLDPASKTDAESVIVDILAAGVNPVDYKVGRGDLASLLSLKFPSILGIDYAGTVAAVGSNVVGFSVGDAVYGKLAGINGHGTYAAQTKVHTKTDVILHRPASLSVEQAAGVGVVALTAYVGLVTYAGLSLTVADNAAKHVLVIGASGGVGTWAVKIAKLLGAKVTAVASGKNKSFVLDNLKADAFIDYTVAPLAEQLKTKDEFDVIYDAIGGDEGKNWDLAQLILNPHGLFVSPAAHLPEDTPVSLGAVAGFVGTMAWRAITNSRRYRYISSLPVDQFENIGKWLKDGKIVPYTSVVLPLSDVKKAHELSKAGRTVGKIVLTL</sequence>
<reference evidence="2" key="1">
    <citation type="submission" date="2020-05" db="EMBL/GenBank/DDBJ databases">
        <title>Phylogenomic resolution of chytrid fungi.</title>
        <authorList>
            <person name="Stajich J.E."/>
            <person name="Amses K."/>
            <person name="Simmons R."/>
            <person name="Seto K."/>
            <person name="Myers J."/>
            <person name="Bonds A."/>
            <person name="Quandt C.A."/>
            <person name="Barry K."/>
            <person name="Liu P."/>
            <person name="Grigoriev I."/>
            <person name="Longcore J.E."/>
            <person name="James T.Y."/>
        </authorList>
    </citation>
    <scope>NUCLEOTIDE SEQUENCE</scope>
    <source>
        <strain evidence="2">JEL0513</strain>
    </source>
</reference>
<name>A0AAD5SPD0_9FUNG</name>
<dbReference type="InterPro" id="IPR036291">
    <property type="entry name" value="NAD(P)-bd_dom_sf"/>
</dbReference>
<dbReference type="Gene3D" id="3.90.180.10">
    <property type="entry name" value="Medium-chain alcohol dehydrogenases, catalytic domain"/>
    <property type="match status" value="1"/>
</dbReference>
<organism evidence="2 3">
    <name type="scientific">Physocladia obscura</name>
    <dbReference type="NCBI Taxonomy" id="109957"/>
    <lineage>
        <taxon>Eukaryota</taxon>
        <taxon>Fungi</taxon>
        <taxon>Fungi incertae sedis</taxon>
        <taxon>Chytridiomycota</taxon>
        <taxon>Chytridiomycota incertae sedis</taxon>
        <taxon>Chytridiomycetes</taxon>
        <taxon>Chytridiales</taxon>
        <taxon>Chytriomycetaceae</taxon>
        <taxon>Physocladia</taxon>
    </lineage>
</organism>
<dbReference type="Proteomes" id="UP001211907">
    <property type="component" value="Unassembled WGS sequence"/>
</dbReference>
<evidence type="ECO:0000313" key="3">
    <source>
        <dbReference type="Proteomes" id="UP001211907"/>
    </source>
</evidence>
<proteinExistence type="predicted"/>
<comment type="caution">
    <text evidence="2">The sequence shown here is derived from an EMBL/GenBank/DDBJ whole genome shotgun (WGS) entry which is preliminary data.</text>
</comment>
<dbReference type="PANTHER" id="PTHR11695">
    <property type="entry name" value="ALCOHOL DEHYDROGENASE RELATED"/>
    <property type="match status" value="1"/>
</dbReference>
<dbReference type="Pfam" id="PF08240">
    <property type="entry name" value="ADH_N"/>
    <property type="match status" value="1"/>
</dbReference>
<dbReference type="InterPro" id="IPR011032">
    <property type="entry name" value="GroES-like_sf"/>
</dbReference>
<dbReference type="InterPro" id="IPR020843">
    <property type="entry name" value="ER"/>
</dbReference>
<dbReference type="SUPFAM" id="SSF51735">
    <property type="entry name" value="NAD(P)-binding Rossmann-fold domains"/>
    <property type="match status" value="1"/>
</dbReference>
<keyword evidence="3" id="KW-1185">Reference proteome</keyword>
<dbReference type="SUPFAM" id="SSF50129">
    <property type="entry name" value="GroES-like"/>
    <property type="match status" value="1"/>
</dbReference>
<gene>
    <name evidence="2" type="primary">CMK15</name>
    <name evidence="2" type="ORF">HK100_008559</name>
</gene>
<dbReference type="GO" id="GO:0016491">
    <property type="term" value="F:oxidoreductase activity"/>
    <property type="evidence" value="ECO:0007669"/>
    <property type="project" value="InterPro"/>
</dbReference>
<dbReference type="InterPro" id="IPR050700">
    <property type="entry name" value="YIM1/Zinc_Alcohol_DH_Fams"/>
</dbReference>
<dbReference type="Pfam" id="PF13602">
    <property type="entry name" value="ADH_zinc_N_2"/>
    <property type="match status" value="1"/>
</dbReference>
<dbReference type="SMART" id="SM00829">
    <property type="entry name" value="PKS_ER"/>
    <property type="match status" value="1"/>
</dbReference>
<dbReference type="Gene3D" id="3.40.50.720">
    <property type="entry name" value="NAD(P)-binding Rossmann-like Domain"/>
    <property type="match status" value="1"/>
</dbReference>
<evidence type="ECO:0000259" key="1">
    <source>
        <dbReference type="SMART" id="SM00829"/>
    </source>
</evidence>
<protein>
    <submittedName>
        <fullName evidence="2">NADPh quinone reductase</fullName>
    </submittedName>
</protein>
<dbReference type="AlphaFoldDB" id="A0AAD5SPD0"/>
<dbReference type="EMBL" id="JADGJH010004190">
    <property type="protein sequence ID" value="KAJ3086836.1"/>
    <property type="molecule type" value="Genomic_DNA"/>
</dbReference>
<dbReference type="CDD" id="cd08267">
    <property type="entry name" value="MDR1"/>
    <property type="match status" value="1"/>
</dbReference>